<dbReference type="InterPro" id="IPR018556">
    <property type="entry name" value="SPIN90/Ldb17_LRD"/>
</dbReference>
<dbReference type="GO" id="GO:0051666">
    <property type="term" value="P:actin cortical patch localization"/>
    <property type="evidence" value="ECO:0007669"/>
    <property type="project" value="TreeGrafter"/>
</dbReference>
<feature type="region of interest" description="Disordered" evidence="1">
    <location>
        <begin position="386"/>
        <end position="448"/>
    </location>
</feature>
<dbReference type="AlphaFoldDB" id="A0A9P6RY34"/>
<reference evidence="3" key="1">
    <citation type="journal article" date="2020" name="Fungal Divers.">
        <title>Resolving the Mortierellaceae phylogeny through synthesis of multi-gene phylogenetics and phylogenomics.</title>
        <authorList>
            <person name="Vandepol N."/>
            <person name="Liber J."/>
            <person name="Desiro A."/>
            <person name="Na H."/>
            <person name="Kennedy M."/>
            <person name="Barry K."/>
            <person name="Grigoriev I.V."/>
            <person name="Miller A.N."/>
            <person name="O'Donnell K."/>
            <person name="Stajich J.E."/>
            <person name="Bonito G."/>
        </authorList>
    </citation>
    <scope>NUCLEOTIDE SEQUENCE</scope>
    <source>
        <strain evidence="3">REB-010B</strain>
    </source>
</reference>
<sequence>MSSTRPQSSLQAKLNDVLEGGFHDSPEHQVNAYISLITLYQDEYLESSDQGQDLASCCYRLFDSDVYQTHLESVTHAIIDRAIQHPDERDMWVTYHILLLAGKEFPQAYCWMLKSEFFAKLKYQILKQEGKRMQSLAICLIYEMCRVQQLKECDLALLDESFLQYLLDLVERTRTDETELLNYNIIQLLLVFNEQFMLSTPNRTYYTKPTGISPPSKTPYGGNLLLAVLASRPGLSCTFGENLIFILNRATEVGLQMLILKLMYLLFTESQLYELFYTNDLHVLVDVVIRELWDLPEEEDSLRHAYLRVMGPLLTNTQLKRATYKRAEIVRLLRELGGGDLDSTLRRQLQEEQVREQLLEQERAHYAKFTYRDRMSSCGNNGVGFGASPSAQSQPIPVARWASDQSRCSSPALSSEVEKQKQRSCQPKQDYYHNSDSLKVPGQDEAQETAKYHALHQQLSQTLLQEEMSEFIRIEQPIPSIEIGERRDSRRQQRAASPTTQRLVERILREWLDTEMKNGAGTTGVGLSVRGVTDGSRVEANT</sequence>
<feature type="region of interest" description="Disordered" evidence="1">
    <location>
        <begin position="520"/>
        <end position="542"/>
    </location>
</feature>
<evidence type="ECO:0000313" key="4">
    <source>
        <dbReference type="Proteomes" id="UP000738325"/>
    </source>
</evidence>
<feature type="domain" description="SPIN90/Ldb17 leucine-rich" evidence="2">
    <location>
        <begin position="179"/>
        <end position="329"/>
    </location>
</feature>
<dbReference type="EMBL" id="JAAAIP010000023">
    <property type="protein sequence ID" value="KAG0329030.1"/>
    <property type="molecule type" value="Genomic_DNA"/>
</dbReference>
<proteinExistence type="predicted"/>
<evidence type="ECO:0000313" key="3">
    <source>
        <dbReference type="EMBL" id="KAG0329030.1"/>
    </source>
</evidence>
<gene>
    <name evidence="3" type="ORF">BGZ99_003660</name>
</gene>
<feature type="compositionally biased region" description="Polar residues" evidence="1">
    <location>
        <begin position="423"/>
        <end position="437"/>
    </location>
</feature>
<protein>
    <recommendedName>
        <fullName evidence="2">SPIN90/Ldb17 leucine-rich domain-containing protein</fullName>
    </recommendedName>
</protein>
<comment type="caution">
    <text evidence="3">The sequence shown here is derived from an EMBL/GenBank/DDBJ whole genome shotgun (WGS) entry which is preliminary data.</text>
</comment>
<evidence type="ECO:0000259" key="2">
    <source>
        <dbReference type="Pfam" id="PF09431"/>
    </source>
</evidence>
<dbReference type="InterPro" id="IPR030125">
    <property type="entry name" value="SPIN90/Ldb17"/>
</dbReference>
<dbReference type="Pfam" id="PF09431">
    <property type="entry name" value="SPIN90_LRD"/>
    <property type="match status" value="1"/>
</dbReference>
<dbReference type="GO" id="GO:0006897">
    <property type="term" value="P:endocytosis"/>
    <property type="evidence" value="ECO:0007669"/>
    <property type="project" value="TreeGrafter"/>
</dbReference>
<feature type="compositionally biased region" description="Polar residues" evidence="1">
    <location>
        <begin position="403"/>
        <end position="413"/>
    </location>
</feature>
<dbReference type="GO" id="GO:0030479">
    <property type="term" value="C:actin cortical patch"/>
    <property type="evidence" value="ECO:0007669"/>
    <property type="project" value="TreeGrafter"/>
</dbReference>
<keyword evidence="4" id="KW-1185">Reference proteome</keyword>
<dbReference type="OrthoDB" id="445362at2759"/>
<organism evidence="3 4">
    <name type="scientific">Dissophora globulifera</name>
    <dbReference type="NCBI Taxonomy" id="979702"/>
    <lineage>
        <taxon>Eukaryota</taxon>
        <taxon>Fungi</taxon>
        <taxon>Fungi incertae sedis</taxon>
        <taxon>Mucoromycota</taxon>
        <taxon>Mortierellomycotina</taxon>
        <taxon>Mortierellomycetes</taxon>
        <taxon>Mortierellales</taxon>
        <taxon>Mortierellaceae</taxon>
        <taxon>Dissophora</taxon>
    </lineage>
</organism>
<dbReference type="Proteomes" id="UP000738325">
    <property type="component" value="Unassembled WGS sequence"/>
</dbReference>
<evidence type="ECO:0000256" key="1">
    <source>
        <dbReference type="SAM" id="MobiDB-lite"/>
    </source>
</evidence>
<dbReference type="PANTHER" id="PTHR13357:SF1">
    <property type="entry name" value="NCK-INTERACTING PROTEIN WITH SH3 DOMAIN"/>
    <property type="match status" value="1"/>
</dbReference>
<dbReference type="GO" id="GO:0071933">
    <property type="term" value="F:Arp2/3 complex binding"/>
    <property type="evidence" value="ECO:0007669"/>
    <property type="project" value="TreeGrafter"/>
</dbReference>
<accession>A0A9P6RY34</accession>
<name>A0A9P6RY34_9FUNG</name>
<dbReference type="GO" id="GO:0000147">
    <property type="term" value="P:actin cortical patch assembly"/>
    <property type="evidence" value="ECO:0007669"/>
    <property type="project" value="TreeGrafter"/>
</dbReference>
<dbReference type="PANTHER" id="PTHR13357">
    <property type="entry name" value="SH3 ADAPTER PROTEIN SPIN90 NCK INTERACTING PROTEIN WITH SH3 DOMAIN"/>
    <property type="match status" value="1"/>
</dbReference>